<dbReference type="FunFam" id="1.10.630.10:FF:000018">
    <property type="entry name" value="Cytochrome P450 monooxygenase"/>
    <property type="match status" value="1"/>
</dbReference>
<dbReference type="GO" id="GO:0020037">
    <property type="term" value="F:heme binding"/>
    <property type="evidence" value="ECO:0007669"/>
    <property type="project" value="InterPro"/>
</dbReference>
<name>A0A7K1V2A0_9NOCA</name>
<organism evidence="9 10">
    <name type="scientific">Nocardia terrae</name>
    <dbReference type="NCBI Taxonomy" id="2675851"/>
    <lineage>
        <taxon>Bacteria</taxon>
        <taxon>Bacillati</taxon>
        <taxon>Actinomycetota</taxon>
        <taxon>Actinomycetes</taxon>
        <taxon>Mycobacteriales</taxon>
        <taxon>Nocardiaceae</taxon>
        <taxon>Nocardia</taxon>
    </lineage>
</organism>
<keyword evidence="5 8" id="KW-0560">Oxidoreductase</keyword>
<dbReference type="SUPFAM" id="SSF48264">
    <property type="entry name" value="Cytochrome P450"/>
    <property type="match status" value="1"/>
</dbReference>
<keyword evidence="4 8" id="KW-0479">Metal-binding</keyword>
<dbReference type="InterPro" id="IPR036396">
    <property type="entry name" value="Cyt_P450_sf"/>
</dbReference>
<dbReference type="InterPro" id="IPR001128">
    <property type="entry name" value="Cyt_P450"/>
</dbReference>
<protein>
    <submittedName>
        <fullName evidence="9">Cytochrome P450</fullName>
    </submittedName>
</protein>
<keyword evidence="6 8" id="KW-0408">Iron</keyword>
<comment type="caution">
    <text evidence="9">The sequence shown here is derived from an EMBL/GenBank/DDBJ whole genome shotgun (WGS) entry which is preliminary data.</text>
</comment>
<evidence type="ECO:0000256" key="5">
    <source>
        <dbReference type="ARBA" id="ARBA00023002"/>
    </source>
</evidence>
<evidence type="ECO:0000256" key="7">
    <source>
        <dbReference type="ARBA" id="ARBA00023033"/>
    </source>
</evidence>
<dbReference type="GO" id="GO:0008395">
    <property type="term" value="F:steroid hydroxylase activity"/>
    <property type="evidence" value="ECO:0007669"/>
    <property type="project" value="TreeGrafter"/>
</dbReference>
<dbReference type="InterPro" id="IPR017972">
    <property type="entry name" value="Cyt_P450_CS"/>
</dbReference>
<dbReference type="Pfam" id="PF00067">
    <property type="entry name" value="p450"/>
    <property type="match status" value="1"/>
</dbReference>
<comment type="similarity">
    <text evidence="2 8">Belongs to the cytochrome P450 family.</text>
</comment>
<reference evidence="9 10" key="1">
    <citation type="submission" date="2019-12" db="EMBL/GenBank/DDBJ databases">
        <title>Nocardia sp. nov. ET3-3 isolated from soil.</title>
        <authorList>
            <person name="Kanchanasin P."/>
            <person name="Tanasupawat S."/>
            <person name="Yuki M."/>
            <person name="Kudo T."/>
        </authorList>
    </citation>
    <scope>NUCLEOTIDE SEQUENCE [LARGE SCALE GENOMIC DNA]</scope>
    <source>
        <strain evidence="9 10">ET3-3</strain>
    </source>
</reference>
<dbReference type="AlphaFoldDB" id="A0A7K1V2A0"/>
<dbReference type="InterPro" id="IPR002397">
    <property type="entry name" value="Cyt_P450_B"/>
</dbReference>
<evidence type="ECO:0000313" key="10">
    <source>
        <dbReference type="Proteomes" id="UP000466794"/>
    </source>
</evidence>
<evidence type="ECO:0000256" key="8">
    <source>
        <dbReference type="RuleBase" id="RU000461"/>
    </source>
</evidence>
<keyword evidence="10" id="KW-1185">Reference proteome</keyword>
<dbReference type="RefSeq" id="WP_157390334.1">
    <property type="nucleotide sequence ID" value="NZ_WRPP01000005.1"/>
</dbReference>
<gene>
    <name evidence="9" type="ORF">GPX89_26360</name>
</gene>
<dbReference type="EMBL" id="WRPP01000005">
    <property type="protein sequence ID" value="MVU80763.1"/>
    <property type="molecule type" value="Genomic_DNA"/>
</dbReference>
<dbReference type="GO" id="GO:0005506">
    <property type="term" value="F:iron ion binding"/>
    <property type="evidence" value="ECO:0007669"/>
    <property type="project" value="InterPro"/>
</dbReference>
<dbReference type="PANTHER" id="PTHR46696">
    <property type="entry name" value="P450, PUTATIVE (EUROFUNG)-RELATED"/>
    <property type="match status" value="1"/>
</dbReference>
<evidence type="ECO:0000256" key="6">
    <source>
        <dbReference type="ARBA" id="ARBA00023004"/>
    </source>
</evidence>
<dbReference type="GO" id="GO:0036199">
    <property type="term" value="F:cholest-4-en-3-one 26-monooxygenase activity"/>
    <property type="evidence" value="ECO:0007669"/>
    <property type="project" value="TreeGrafter"/>
</dbReference>
<keyword evidence="3 8" id="KW-0349">Heme</keyword>
<dbReference type="PROSITE" id="PS00086">
    <property type="entry name" value="CYTOCHROME_P450"/>
    <property type="match status" value="1"/>
</dbReference>
<accession>A0A7K1V2A0</accession>
<dbReference type="PRINTS" id="PR00359">
    <property type="entry name" value="BP450"/>
</dbReference>
<dbReference type="GO" id="GO:0006707">
    <property type="term" value="P:cholesterol catabolic process"/>
    <property type="evidence" value="ECO:0007669"/>
    <property type="project" value="TreeGrafter"/>
</dbReference>
<evidence type="ECO:0000256" key="3">
    <source>
        <dbReference type="ARBA" id="ARBA00022617"/>
    </source>
</evidence>
<dbReference type="Gene3D" id="1.10.630.10">
    <property type="entry name" value="Cytochrome P450"/>
    <property type="match status" value="1"/>
</dbReference>
<evidence type="ECO:0000256" key="2">
    <source>
        <dbReference type="ARBA" id="ARBA00010617"/>
    </source>
</evidence>
<sequence>MPPLANRRLDIGVLDPDVYANGNPATYGLPLDQYAYLRENEPVYLQEFNDPLLIDRVRVISRYEDISAIDRDPDTFAFDRGHLNIWAINPIDPRSGGQPAMLTADIENHKRQRRVISRGFTPNVVRRLEEKFRDYARTVVDEALTKGTFNFVTDVAHAMPMEALGDVLGVPPAERAQFFNWVDRFAAPFDTRITPSFEAVLEAIGNLIDYSTDLAARKRVSPENDVISKMVQADADDPLSEEEMLGNIVLLASGAAESTRTALSHGMHQLMRDPDQMAWLRAHADDIPVTALQEIVRISTPFLHFVRTVTKDIEVHGQPISAGERVCILLGAGNFDPEVFRDADVFDLSRDTDPPHLSFGRGPHTCLGKHVAVLEMKILLEELLQRTRDIRPAGEISYVRDVFARGVYELPITITPV</sequence>
<evidence type="ECO:0000313" key="9">
    <source>
        <dbReference type="EMBL" id="MVU80763.1"/>
    </source>
</evidence>
<evidence type="ECO:0000256" key="1">
    <source>
        <dbReference type="ARBA" id="ARBA00001971"/>
    </source>
</evidence>
<dbReference type="PANTHER" id="PTHR46696:SF4">
    <property type="entry name" value="BIOTIN BIOSYNTHESIS CYTOCHROME P450"/>
    <property type="match status" value="1"/>
</dbReference>
<proteinExistence type="inferred from homology"/>
<keyword evidence="7 8" id="KW-0503">Monooxygenase</keyword>
<dbReference type="Proteomes" id="UP000466794">
    <property type="component" value="Unassembled WGS sequence"/>
</dbReference>
<comment type="cofactor">
    <cofactor evidence="1">
        <name>heme</name>
        <dbReference type="ChEBI" id="CHEBI:30413"/>
    </cofactor>
</comment>
<evidence type="ECO:0000256" key="4">
    <source>
        <dbReference type="ARBA" id="ARBA00022723"/>
    </source>
</evidence>